<dbReference type="GeneID" id="87873917"/>
<dbReference type="AlphaFoldDB" id="A0AAJ0I3B2"/>
<evidence type="ECO:0000256" key="1">
    <source>
        <dbReference type="SAM" id="MobiDB-lite"/>
    </source>
</evidence>
<feature type="compositionally biased region" description="Polar residues" evidence="1">
    <location>
        <begin position="1"/>
        <end position="21"/>
    </location>
</feature>
<dbReference type="Proteomes" id="UP001285908">
    <property type="component" value="Unassembled WGS sequence"/>
</dbReference>
<protein>
    <submittedName>
        <fullName evidence="2">Uncharacterized protein</fullName>
    </submittedName>
</protein>
<accession>A0AAJ0I3B2</accession>
<reference evidence="2 3" key="1">
    <citation type="journal article" date="2023" name="Mol. Phylogenet. Evol.">
        <title>Genome-scale phylogeny and comparative genomics of the fungal order Sordariales.</title>
        <authorList>
            <person name="Hensen N."/>
            <person name="Bonometti L."/>
            <person name="Westerberg I."/>
            <person name="Brannstrom I.O."/>
            <person name="Guillou S."/>
            <person name="Cros-Aarteil S."/>
            <person name="Calhoun S."/>
            <person name="Haridas S."/>
            <person name="Kuo A."/>
            <person name="Mondo S."/>
            <person name="Pangilinan J."/>
            <person name="Riley R."/>
            <person name="LaButti K."/>
            <person name="Andreopoulos B."/>
            <person name="Lipzen A."/>
            <person name="Chen C."/>
            <person name="Yan M."/>
            <person name="Daum C."/>
            <person name="Ng V."/>
            <person name="Clum A."/>
            <person name="Steindorff A."/>
            <person name="Ohm R.A."/>
            <person name="Martin F."/>
            <person name="Silar P."/>
            <person name="Natvig D.O."/>
            <person name="Lalanne C."/>
            <person name="Gautier V."/>
            <person name="Ament-Velasquez S.L."/>
            <person name="Kruys A."/>
            <person name="Hutchinson M.I."/>
            <person name="Powell A.J."/>
            <person name="Barry K."/>
            <person name="Miller A.N."/>
            <person name="Grigoriev I.V."/>
            <person name="Debuchy R."/>
            <person name="Gladieux P."/>
            <person name="Hiltunen Thoren M."/>
            <person name="Johannesson H."/>
        </authorList>
    </citation>
    <scope>NUCLEOTIDE SEQUENCE [LARGE SCALE GENOMIC DNA]</scope>
    <source>
        <strain evidence="2 3">FGSC 10403</strain>
    </source>
</reference>
<proteinExistence type="predicted"/>
<feature type="region of interest" description="Disordered" evidence="1">
    <location>
        <begin position="1"/>
        <end position="26"/>
    </location>
</feature>
<dbReference type="RefSeq" id="XP_062690683.1">
    <property type="nucleotide sequence ID" value="XM_062836295.1"/>
</dbReference>
<organism evidence="2 3">
    <name type="scientific">Neurospora hispaniola</name>
    <dbReference type="NCBI Taxonomy" id="588809"/>
    <lineage>
        <taxon>Eukaryota</taxon>
        <taxon>Fungi</taxon>
        <taxon>Dikarya</taxon>
        <taxon>Ascomycota</taxon>
        <taxon>Pezizomycotina</taxon>
        <taxon>Sordariomycetes</taxon>
        <taxon>Sordariomycetidae</taxon>
        <taxon>Sordariales</taxon>
        <taxon>Sordariaceae</taxon>
        <taxon>Neurospora</taxon>
    </lineage>
</organism>
<name>A0AAJ0I3B2_9PEZI</name>
<comment type="caution">
    <text evidence="2">The sequence shown here is derived from an EMBL/GenBank/DDBJ whole genome shotgun (WGS) entry which is preliminary data.</text>
</comment>
<gene>
    <name evidence="2" type="ORF">B0T23DRAFT_362104</name>
</gene>
<dbReference type="EMBL" id="JAULSX010000006">
    <property type="protein sequence ID" value="KAK3488976.1"/>
    <property type="molecule type" value="Genomic_DNA"/>
</dbReference>
<evidence type="ECO:0000313" key="2">
    <source>
        <dbReference type="EMBL" id="KAK3488976.1"/>
    </source>
</evidence>
<sequence>ICITSADVSPKSSSLGEGTTKQTKKGAEKRLGYITFVPSLHTSLLSGKKSTTHLYTHTQKLFGFTLNTKGLDR</sequence>
<keyword evidence="3" id="KW-1185">Reference proteome</keyword>
<evidence type="ECO:0000313" key="3">
    <source>
        <dbReference type="Proteomes" id="UP001285908"/>
    </source>
</evidence>
<feature type="non-terminal residue" evidence="2">
    <location>
        <position position="1"/>
    </location>
</feature>